<gene>
    <name evidence="1" type="primary">RAD51_2</name>
    <name evidence="1" type="ORF">FBU59_006569</name>
</gene>
<comment type="caution">
    <text evidence="1">The sequence shown here is derived from an EMBL/GenBank/DDBJ whole genome shotgun (WGS) entry which is preliminary data.</text>
</comment>
<keyword evidence="2" id="KW-1185">Reference proteome</keyword>
<sequence length="99" mass="10980">MQAEEYDERSEAAGLEEEEDMESGPLPIQQLEQVGVSAADVKKLNEAGYYTVEAVAYTPRKQLLTIKGFAETKVDKILNEAAKLVPMGFSTAADYHQKR</sequence>
<dbReference type="EMBL" id="JANBPW010005798">
    <property type="protein sequence ID" value="KAJ1931861.1"/>
    <property type="molecule type" value="Genomic_DNA"/>
</dbReference>
<evidence type="ECO:0000313" key="1">
    <source>
        <dbReference type="EMBL" id="KAJ1931861.1"/>
    </source>
</evidence>
<feature type="non-terminal residue" evidence="1">
    <location>
        <position position="99"/>
    </location>
</feature>
<proteinExistence type="predicted"/>
<protein>
    <submittedName>
        <fullName evidence="1">Recombinase rad51</fullName>
    </submittedName>
</protein>
<dbReference type="Proteomes" id="UP001150603">
    <property type="component" value="Unassembled WGS sequence"/>
</dbReference>
<evidence type="ECO:0000313" key="2">
    <source>
        <dbReference type="Proteomes" id="UP001150603"/>
    </source>
</evidence>
<accession>A0ACC1IZF7</accession>
<organism evidence="1 2">
    <name type="scientific">Linderina macrospora</name>
    <dbReference type="NCBI Taxonomy" id="4868"/>
    <lineage>
        <taxon>Eukaryota</taxon>
        <taxon>Fungi</taxon>
        <taxon>Fungi incertae sedis</taxon>
        <taxon>Zoopagomycota</taxon>
        <taxon>Kickxellomycotina</taxon>
        <taxon>Kickxellomycetes</taxon>
        <taxon>Kickxellales</taxon>
        <taxon>Kickxellaceae</taxon>
        <taxon>Linderina</taxon>
    </lineage>
</organism>
<name>A0ACC1IZF7_9FUNG</name>
<reference evidence="1" key="1">
    <citation type="submission" date="2022-07" db="EMBL/GenBank/DDBJ databases">
        <title>Phylogenomic reconstructions and comparative analyses of Kickxellomycotina fungi.</title>
        <authorList>
            <person name="Reynolds N.K."/>
            <person name="Stajich J.E."/>
            <person name="Barry K."/>
            <person name="Grigoriev I.V."/>
            <person name="Crous P."/>
            <person name="Smith M.E."/>
        </authorList>
    </citation>
    <scope>NUCLEOTIDE SEQUENCE</scope>
    <source>
        <strain evidence="1">NRRL 5244</strain>
    </source>
</reference>